<dbReference type="Proteomes" id="UP000013084">
    <property type="component" value="Unassembled WGS sequence"/>
</dbReference>
<comment type="caution">
    <text evidence="1">The sequence shown here is derived from an EMBL/GenBank/DDBJ whole genome shotgun (WGS) entry which is preliminary data.</text>
</comment>
<protein>
    <recommendedName>
        <fullName evidence="3">Porin</fullName>
    </recommendedName>
</protein>
<organism evidence="1 2">
    <name type="scientific">Acinetobacter higginsii</name>
    <dbReference type="NCBI Taxonomy" id="70347"/>
    <lineage>
        <taxon>Bacteria</taxon>
        <taxon>Pseudomonadati</taxon>
        <taxon>Pseudomonadota</taxon>
        <taxon>Gammaproteobacteria</taxon>
        <taxon>Moraxellales</taxon>
        <taxon>Moraxellaceae</taxon>
        <taxon>Acinetobacter</taxon>
    </lineage>
</organism>
<gene>
    <name evidence="1" type="ORF">F902_02412</name>
</gene>
<keyword evidence="2" id="KW-1185">Reference proteome</keyword>
<evidence type="ECO:0008006" key="3">
    <source>
        <dbReference type="Google" id="ProtNLM"/>
    </source>
</evidence>
<evidence type="ECO:0000313" key="2">
    <source>
        <dbReference type="Proteomes" id="UP000013084"/>
    </source>
</evidence>
<name>N9T2T8_9GAMM</name>
<dbReference type="OrthoDB" id="190887at2"/>
<reference evidence="1 2" key="1">
    <citation type="submission" date="2013-02" db="EMBL/GenBank/DDBJ databases">
        <title>The Genome Sequence of Acinetobacter sp. CIP 70.18.</title>
        <authorList>
            <consortium name="The Broad Institute Genome Sequencing Platform"/>
            <consortium name="The Broad Institute Genome Sequencing Center for Infectious Disease"/>
            <person name="Cerqueira G."/>
            <person name="Feldgarden M."/>
            <person name="Courvalin P."/>
            <person name="Perichon B."/>
            <person name="Grillot-Courvalin C."/>
            <person name="Clermont D."/>
            <person name="Rocha E."/>
            <person name="Yoon E.-J."/>
            <person name="Nemec A."/>
            <person name="Walker B."/>
            <person name="Young S.K."/>
            <person name="Zeng Q."/>
            <person name="Gargeya S."/>
            <person name="Fitzgerald M."/>
            <person name="Haas B."/>
            <person name="Abouelleil A."/>
            <person name="Alvarado L."/>
            <person name="Arachchi H.M."/>
            <person name="Berlin A.M."/>
            <person name="Chapman S.B."/>
            <person name="Dewar J."/>
            <person name="Goldberg J."/>
            <person name="Griggs A."/>
            <person name="Gujja S."/>
            <person name="Hansen M."/>
            <person name="Howarth C."/>
            <person name="Imamovic A."/>
            <person name="Larimer J."/>
            <person name="McCowan C."/>
            <person name="Murphy C."/>
            <person name="Neiman D."/>
            <person name="Pearson M."/>
            <person name="Priest M."/>
            <person name="Roberts A."/>
            <person name="Saif S."/>
            <person name="Shea T."/>
            <person name="Sisk P."/>
            <person name="Sykes S."/>
            <person name="Wortman J."/>
            <person name="Nusbaum C."/>
            <person name="Birren B."/>
        </authorList>
    </citation>
    <scope>NUCLEOTIDE SEQUENCE [LARGE SCALE GENOMIC DNA]</scope>
    <source>
        <strain evidence="1 2">CIP 70.18</strain>
    </source>
</reference>
<dbReference type="HOGENOM" id="CLU_2630074_0_0_6"/>
<sequence length="77" mass="8875">MKTFDSTFFADDTNGYAQSSRSDISANEKVQQTWINFIYSLVAPIDLGLEYINAQRETFAGEKYRDNRIGIMAKYTF</sequence>
<proteinExistence type="predicted"/>
<dbReference type="AlphaFoldDB" id="N9T2T8"/>
<evidence type="ECO:0000313" key="1">
    <source>
        <dbReference type="EMBL" id="ENX58012.1"/>
    </source>
</evidence>
<dbReference type="EMBL" id="APRN01000036">
    <property type="protein sequence ID" value="ENX58012.1"/>
    <property type="molecule type" value="Genomic_DNA"/>
</dbReference>
<accession>N9T2T8</accession>
<dbReference type="PATRIC" id="fig|1217700.3.peg.2339"/>